<dbReference type="EMBL" id="JAUIRO010000008">
    <property type="protein sequence ID" value="KAK0703463.1"/>
    <property type="molecule type" value="Genomic_DNA"/>
</dbReference>
<sequence length="518" mass="57200">MGSYLSKLPAEGVTVHEKAVLQRLRSLQLEDNSVEEGYVYVDDSKLEKSEKAAQAISKSRRPEPISVVRAEEWQDALLRDPKNRLALSALSAANPRSVLTSRAAKISEQQVFNVKIPFEGGPITNQRQSGRCWIFASTNVFRVALMQKYGLDEFELSQAYLFFWDKFEKSNWFLEQIISTVDEDLDSRLVQTLLHEPLSDGGQWDMIYNLVSKYGLVPQTLYPDSFNASSSSVINSIIFTKLREDGLILRKLLSSSSSSTMAAAVSDAKTRMLKEIHTILTLTLGPPPSRDDEFAWSFTDKAGKARTVRATPRAFAADIYSSSFRITSDTVAKMVSLVHDPRHEPLTLLTVDRLGNVVGGRAVTYVNVDVAALKAACVAMLRAGLPVFFGSDVGKFSDSALGIMDLALVDYELGFNVSLLGMDKAARLRTGESQMTHAMVLTAVHVDEASGAAVRWRVQNSWGTAAGSDGWFVMSDAWMSEFVFQAVVDPKFLSKDVREVLDSEPTVLPLWDPMGSLA</sequence>
<accession>A0AA39ZTU3</accession>
<dbReference type="SUPFAM" id="SSF54001">
    <property type="entry name" value="Cysteine proteinases"/>
    <property type="match status" value="1"/>
</dbReference>
<evidence type="ECO:0000256" key="7">
    <source>
        <dbReference type="ARBA" id="ARBA00026080"/>
    </source>
</evidence>
<comment type="subcellular location">
    <subcellularLocation>
        <location evidence="8">Mitochondrion</location>
    </subcellularLocation>
    <subcellularLocation>
        <location evidence="8">Cytoplasm</location>
    </subcellularLocation>
</comment>
<protein>
    <recommendedName>
        <fullName evidence="8">Cysteine proteinase 1, mitochondrial</fullName>
        <ecNumber evidence="8">3.4.22.40</ecNumber>
    </recommendedName>
</protein>
<evidence type="ECO:0000256" key="4">
    <source>
        <dbReference type="ARBA" id="ARBA00022801"/>
    </source>
</evidence>
<gene>
    <name evidence="10" type="ORF">B0T26DRAFT_793096</name>
</gene>
<dbReference type="GeneID" id="85330146"/>
<keyword evidence="2 8" id="KW-0963">Cytoplasm</keyword>
<keyword evidence="8" id="KW-0496">Mitochondrion</keyword>
<evidence type="ECO:0000313" key="11">
    <source>
        <dbReference type="Proteomes" id="UP001172101"/>
    </source>
</evidence>
<proteinExistence type="inferred from homology"/>
<dbReference type="PROSITE" id="PS00139">
    <property type="entry name" value="THIOL_PROTEASE_CYS"/>
    <property type="match status" value="1"/>
</dbReference>
<dbReference type="CDD" id="cd00585">
    <property type="entry name" value="Peptidase_C1B"/>
    <property type="match status" value="1"/>
</dbReference>
<comment type="function">
    <text evidence="6">The normal physiological role of the enzyme is unknown, but it is not essential for the viability of yeast cells. Has aminopeptidase activity, shortening substrate peptides sequentially by 1 amino acid. Has bleomycin hydrolase activity, which can protect the cell from the toxic effects of bleomycin. Has homocysteine-thiolactonase activity, protecting the cell against homocysteine toxicity. Acts as a repressor in the GAL4 regulatory system, but this does not require either the peptidase or nucleic acid-binding activities.</text>
</comment>
<dbReference type="Proteomes" id="UP001172101">
    <property type="component" value="Unassembled WGS sequence"/>
</dbReference>
<dbReference type="Pfam" id="PF03051">
    <property type="entry name" value="Peptidase_C1_2"/>
    <property type="match status" value="1"/>
</dbReference>
<dbReference type="AlphaFoldDB" id="A0AA39ZTU3"/>
<feature type="active site" evidence="9">
    <location>
        <position position="132"/>
    </location>
</feature>
<evidence type="ECO:0000256" key="3">
    <source>
        <dbReference type="ARBA" id="ARBA00022670"/>
    </source>
</evidence>
<dbReference type="InterPro" id="IPR038765">
    <property type="entry name" value="Papain-like_cys_pep_sf"/>
</dbReference>
<dbReference type="EC" id="3.4.22.40" evidence="8"/>
<evidence type="ECO:0000256" key="2">
    <source>
        <dbReference type="ARBA" id="ARBA00022490"/>
    </source>
</evidence>
<evidence type="ECO:0000256" key="8">
    <source>
        <dbReference type="PIRNR" id="PIRNR005700"/>
    </source>
</evidence>
<comment type="subunit">
    <text evidence="7">Homohexamer. Binds to nucleic acids. Binds single-stranded DNA and RNA with higher affinity than double-stranded DNA.</text>
</comment>
<dbReference type="GO" id="GO:0009636">
    <property type="term" value="P:response to toxic substance"/>
    <property type="evidence" value="ECO:0007669"/>
    <property type="project" value="TreeGrafter"/>
</dbReference>
<dbReference type="FunFam" id="3.90.70.10:FF:000021">
    <property type="entry name" value="Bleomycin hydrolase"/>
    <property type="match status" value="1"/>
</dbReference>
<dbReference type="GO" id="GO:0006508">
    <property type="term" value="P:proteolysis"/>
    <property type="evidence" value="ECO:0007669"/>
    <property type="project" value="UniProtKB-KW"/>
</dbReference>
<dbReference type="PIRSF" id="PIRSF005700">
    <property type="entry name" value="PepC"/>
    <property type="match status" value="1"/>
</dbReference>
<evidence type="ECO:0000256" key="5">
    <source>
        <dbReference type="ARBA" id="ARBA00022807"/>
    </source>
</evidence>
<comment type="similarity">
    <text evidence="8">Belongs to the peptidase C1 family.</text>
</comment>
<dbReference type="GO" id="GO:0043418">
    <property type="term" value="P:homocysteine catabolic process"/>
    <property type="evidence" value="ECO:0007669"/>
    <property type="project" value="TreeGrafter"/>
</dbReference>
<evidence type="ECO:0000313" key="10">
    <source>
        <dbReference type="EMBL" id="KAK0703463.1"/>
    </source>
</evidence>
<organism evidence="10 11">
    <name type="scientific">Lasiosphaeria miniovina</name>
    <dbReference type="NCBI Taxonomy" id="1954250"/>
    <lineage>
        <taxon>Eukaryota</taxon>
        <taxon>Fungi</taxon>
        <taxon>Dikarya</taxon>
        <taxon>Ascomycota</taxon>
        <taxon>Pezizomycotina</taxon>
        <taxon>Sordariomycetes</taxon>
        <taxon>Sordariomycetidae</taxon>
        <taxon>Sordariales</taxon>
        <taxon>Lasiosphaeriaceae</taxon>
        <taxon>Lasiosphaeria</taxon>
    </lineage>
</organism>
<evidence type="ECO:0000256" key="6">
    <source>
        <dbReference type="ARBA" id="ARBA00025347"/>
    </source>
</evidence>
<comment type="caution">
    <text evidence="10">The sequence shown here is derived from an EMBL/GenBank/DDBJ whole genome shotgun (WGS) entry which is preliminary data.</text>
</comment>
<reference evidence="10" key="1">
    <citation type="submission" date="2023-06" db="EMBL/GenBank/DDBJ databases">
        <title>Genome-scale phylogeny and comparative genomics of the fungal order Sordariales.</title>
        <authorList>
            <consortium name="Lawrence Berkeley National Laboratory"/>
            <person name="Hensen N."/>
            <person name="Bonometti L."/>
            <person name="Westerberg I."/>
            <person name="Brannstrom I.O."/>
            <person name="Guillou S."/>
            <person name="Cros-Aarteil S."/>
            <person name="Calhoun S."/>
            <person name="Haridas S."/>
            <person name="Kuo A."/>
            <person name="Mondo S."/>
            <person name="Pangilinan J."/>
            <person name="Riley R."/>
            <person name="LaButti K."/>
            <person name="Andreopoulos B."/>
            <person name="Lipzen A."/>
            <person name="Chen C."/>
            <person name="Yanf M."/>
            <person name="Daum C."/>
            <person name="Ng V."/>
            <person name="Clum A."/>
            <person name="Steindorff A."/>
            <person name="Ohm R."/>
            <person name="Martin F."/>
            <person name="Silar P."/>
            <person name="Natvig D."/>
            <person name="Lalanne C."/>
            <person name="Gautier V."/>
            <person name="Ament-velasquez S.L."/>
            <person name="Kruys A."/>
            <person name="Hutchinson M.I."/>
            <person name="Powell A.J."/>
            <person name="Barry K."/>
            <person name="Miller A.N."/>
            <person name="Grigoriev I.V."/>
            <person name="Debuchy R."/>
            <person name="Gladieux P."/>
            <person name="Thoren M.H."/>
            <person name="Johannesson H."/>
        </authorList>
    </citation>
    <scope>NUCLEOTIDE SEQUENCE</scope>
    <source>
        <strain evidence="10">SMH2392-1A</strain>
    </source>
</reference>
<feature type="active site" evidence="9">
    <location>
        <position position="437"/>
    </location>
</feature>
<dbReference type="GO" id="GO:0070005">
    <property type="term" value="F:cysteine-type aminopeptidase activity"/>
    <property type="evidence" value="ECO:0007669"/>
    <property type="project" value="InterPro"/>
</dbReference>
<keyword evidence="4 8" id="KW-0378">Hydrolase</keyword>
<dbReference type="InterPro" id="IPR000169">
    <property type="entry name" value="Pept_cys_AS"/>
</dbReference>
<evidence type="ECO:0000256" key="1">
    <source>
        <dbReference type="ARBA" id="ARBA00000423"/>
    </source>
</evidence>
<dbReference type="Gene3D" id="3.90.70.10">
    <property type="entry name" value="Cysteine proteinases"/>
    <property type="match status" value="1"/>
</dbReference>
<keyword evidence="3 8" id="KW-0645">Protease</keyword>
<dbReference type="InterPro" id="IPR004134">
    <property type="entry name" value="Peptidase_C1B"/>
</dbReference>
<comment type="function">
    <text evidence="8">Has aminopeptidase activity, shortening substrate peptides sequentially by 1 amino acid. Has bleomycin hydrolase activity, which can protect the cell from the toxic effects of bleomycin. Has homocysteine-thiolactonase activity, protecting the cell against homocysteine toxicity.</text>
</comment>
<dbReference type="GO" id="GO:0005739">
    <property type="term" value="C:mitochondrion"/>
    <property type="evidence" value="ECO:0007669"/>
    <property type="project" value="UniProtKB-SubCell"/>
</dbReference>
<dbReference type="PANTHER" id="PTHR10363:SF2">
    <property type="entry name" value="BLEOMYCIN HYDROLASE"/>
    <property type="match status" value="1"/>
</dbReference>
<keyword evidence="11" id="KW-1185">Reference proteome</keyword>
<evidence type="ECO:0000256" key="9">
    <source>
        <dbReference type="PIRSR" id="PIRSR005700-1"/>
    </source>
</evidence>
<dbReference type="GO" id="GO:0004197">
    <property type="term" value="F:cysteine-type endopeptidase activity"/>
    <property type="evidence" value="ECO:0007669"/>
    <property type="project" value="UniProtKB-EC"/>
</dbReference>
<keyword evidence="5 8" id="KW-0788">Thiol protease</keyword>
<dbReference type="PANTHER" id="PTHR10363">
    <property type="entry name" value="BLEOMYCIN HYDROLASE"/>
    <property type="match status" value="1"/>
</dbReference>
<name>A0AA39ZTU3_9PEZI</name>
<feature type="active site" evidence="9">
    <location>
        <position position="460"/>
    </location>
</feature>
<comment type="catalytic activity">
    <reaction evidence="1 8">
        <text>Inactivates bleomycin B2 (a cytotoxic glycometallopeptide) by hydrolysis of a carboxyamide bond of beta-aminoalanine, but also shows general aminopeptidase activity. The specificity varies somewhat with source, but amino acid arylamides of Met, Leu and Ala are preferred.</text>
        <dbReference type="EC" id="3.4.22.40"/>
    </reaction>
</comment>
<dbReference type="RefSeq" id="XP_060290322.1">
    <property type="nucleotide sequence ID" value="XM_060446876.1"/>
</dbReference>